<organism evidence="2 3">
    <name type="scientific">Achlya hypogyna</name>
    <name type="common">Oomycete</name>
    <name type="synonym">Protoachlya hypogyna</name>
    <dbReference type="NCBI Taxonomy" id="1202772"/>
    <lineage>
        <taxon>Eukaryota</taxon>
        <taxon>Sar</taxon>
        <taxon>Stramenopiles</taxon>
        <taxon>Oomycota</taxon>
        <taxon>Saprolegniomycetes</taxon>
        <taxon>Saprolegniales</taxon>
        <taxon>Achlyaceae</taxon>
        <taxon>Achlya</taxon>
    </lineage>
</organism>
<dbReference type="PANTHER" id="PTHR13621">
    <property type="entry name" value="PROLINE-RICH PROTEIN PRCC"/>
    <property type="match status" value="1"/>
</dbReference>
<dbReference type="Proteomes" id="UP000243579">
    <property type="component" value="Unassembled WGS sequence"/>
</dbReference>
<feature type="compositionally biased region" description="Low complexity" evidence="1">
    <location>
        <begin position="1"/>
        <end position="32"/>
    </location>
</feature>
<dbReference type="GO" id="GO:0005634">
    <property type="term" value="C:nucleus"/>
    <property type="evidence" value="ECO:0007669"/>
    <property type="project" value="TreeGrafter"/>
</dbReference>
<comment type="caution">
    <text evidence="2">The sequence shown here is derived from an EMBL/GenBank/DDBJ whole genome shotgun (WGS) entry which is preliminary data.</text>
</comment>
<gene>
    <name evidence="2" type="ORF">ACHHYP_01151</name>
</gene>
<dbReference type="STRING" id="1202772.A0A1V9Z9D6"/>
<dbReference type="PANTHER" id="PTHR13621:SF2">
    <property type="entry name" value="PROLINE-RICH PROTEIN PRCC"/>
    <property type="match status" value="1"/>
</dbReference>
<dbReference type="InterPro" id="IPR018800">
    <property type="entry name" value="PRCC"/>
</dbReference>
<proteinExistence type="predicted"/>
<dbReference type="AlphaFoldDB" id="A0A1V9Z9D6"/>
<sequence>MSLVADYGSDSDSSADEAPPVVAQATAAPSSACVEKAVPKKRTVLFLPPEIKRLLESKRALDSDDSDDDDDTLAKKRAKIEPREAPAPGILSFLPPPKIALPVRPPSPKTRQPTPEVQHPHLVPGACVLESKHKRPLQGKRARNKERQLERMLQQGNFDAVANKVVDVTGAAPDAWKPSNDGSMLFAADREAQVLAEMAGTETENGYVVASYRPSRLQRQRHQLNQLTFDAKLREFDLLDKKGLALKSKRETQAKYGW</sequence>
<feature type="region of interest" description="Disordered" evidence="1">
    <location>
        <begin position="1"/>
        <end position="33"/>
    </location>
</feature>
<reference evidence="2 3" key="1">
    <citation type="journal article" date="2014" name="Genome Biol. Evol.">
        <title>The secreted proteins of Achlya hypogyna and Thraustotheca clavata identify the ancestral oomycete secretome and reveal gene acquisitions by horizontal gene transfer.</title>
        <authorList>
            <person name="Misner I."/>
            <person name="Blouin N."/>
            <person name="Leonard G."/>
            <person name="Richards T.A."/>
            <person name="Lane C.E."/>
        </authorList>
    </citation>
    <scope>NUCLEOTIDE SEQUENCE [LARGE SCALE GENOMIC DNA]</scope>
    <source>
        <strain evidence="2 3">ATCC 48635</strain>
    </source>
</reference>
<feature type="compositionally biased region" description="Pro residues" evidence="1">
    <location>
        <begin position="94"/>
        <end position="108"/>
    </location>
</feature>
<dbReference type="EMBL" id="JNBR01000360">
    <property type="protein sequence ID" value="OQR94552.1"/>
    <property type="molecule type" value="Genomic_DNA"/>
</dbReference>
<evidence type="ECO:0000313" key="2">
    <source>
        <dbReference type="EMBL" id="OQR94552.1"/>
    </source>
</evidence>
<name>A0A1V9Z9D6_ACHHY</name>
<evidence type="ECO:0000313" key="3">
    <source>
        <dbReference type="Proteomes" id="UP000243579"/>
    </source>
</evidence>
<feature type="region of interest" description="Disordered" evidence="1">
    <location>
        <begin position="55"/>
        <end position="120"/>
    </location>
</feature>
<evidence type="ECO:0008006" key="4">
    <source>
        <dbReference type="Google" id="ProtNLM"/>
    </source>
</evidence>
<accession>A0A1V9Z9D6</accession>
<dbReference type="Pfam" id="PF10253">
    <property type="entry name" value="PRCC"/>
    <property type="match status" value="1"/>
</dbReference>
<dbReference type="OrthoDB" id="206969at2759"/>
<evidence type="ECO:0000256" key="1">
    <source>
        <dbReference type="SAM" id="MobiDB-lite"/>
    </source>
</evidence>
<protein>
    <recommendedName>
        <fullName evidence="4">Proline-rich protein PRCC</fullName>
    </recommendedName>
</protein>
<keyword evidence="3" id="KW-1185">Reference proteome</keyword>